<dbReference type="RefSeq" id="WP_003554471.1">
    <property type="nucleotide sequence ID" value="NZ_CABKOL010000102.1"/>
</dbReference>
<reference evidence="1 2" key="1">
    <citation type="submission" date="2019-12" db="EMBL/GenBank/DDBJ databases">
        <title>Lactobacillus hilgardii FLUB.</title>
        <authorList>
            <person name="Gustaw K."/>
        </authorList>
    </citation>
    <scope>NUCLEOTIDE SEQUENCE [LARGE SCALE GENOMIC DNA]</scope>
    <source>
        <strain evidence="1 2">FLUB</strain>
    </source>
</reference>
<evidence type="ECO:0000313" key="2">
    <source>
        <dbReference type="Proteomes" id="UP000465035"/>
    </source>
</evidence>
<name>A0A6G9Q5E6_LENHI</name>
<protein>
    <submittedName>
        <fullName evidence="1">Uncharacterized protein</fullName>
    </submittedName>
</protein>
<dbReference type="EMBL" id="CP047121">
    <property type="protein sequence ID" value="QHB52297.1"/>
    <property type="molecule type" value="Genomic_DNA"/>
</dbReference>
<evidence type="ECO:0000313" key="1">
    <source>
        <dbReference type="EMBL" id="QHB52297.1"/>
    </source>
</evidence>
<proteinExistence type="predicted"/>
<organism evidence="1 2">
    <name type="scientific">Lentilactobacillus hilgardii</name>
    <name type="common">Lactobacillus hilgardii</name>
    <dbReference type="NCBI Taxonomy" id="1588"/>
    <lineage>
        <taxon>Bacteria</taxon>
        <taxon>Bacillati</taxon>
        <taxon>Bacillota</taxon>
        <taxon>Bacilli</taxon>
        <taxon>Lactobacillales</taxon>
        <taxon>Lactobacillaceae</taxon>
        <taxon>Lentilactobacillus</taxon>
    </lineage>
</organism>
<dbReference type="GeneID" id="69058480"/>
<accession>A0A6G9Q5E6</accession>
<dbReference type="Proteomes" id="UP000465035">
    <property type="component" value="Chromosome"/>
</dbReference>
<gene>
    <name evidence="1" type="ORF">GQR93_08890</name>
</gene>
<sequence>MSEKLPTYNHDQWQKAKDAVLEEYEDYKQLLRQQGVDYTIKNARRLLIYQDLVAEWQHKLDTVITDLEDNVFALSIFRDLKTRKVSSLLERGYTHISNWPDFNPSALALWLELEEDEAMA</sequence>
<dbReference type="AlphaFoldDB" id="A0A6G9Q5E6"/>